<evidence type="ECO:0000256" key="3">
    <source>
        <dbReference type="ARBA" id="ARBA00023125"/>
    </source>
</evidence>
<keyword evidence="2" id="KW-0805">Transcription regulation</keyword>
<evidence type="ECO:0000256" key="4">
    <source>
        <dbReference type="ARBA" id="ARBA00023163"/>
    </source>
</evidence>
<dbReference type="InterPro" id="IPR058245">
    <property type="entry name" value="NreC/VraR/RcsB-like_REC"/>
</dbReference>
<evidence type="ECO:0000256" key="5">
    <source>
        <dbReference type="PROSITE-ProRule" id="PRU00169"/>
    </source>
</evidence>
<dbReference type="Gene3D" id="3.40.50.2300">
    <property type="match status" value="1"/>
</dbReference>
<gene>
    <name evidence="8" type="ORF">FHX76_000772</name>
</gene>
<dbReference type="RefSeq" id="WP_167148086.1">
    <property type="nucleotide sequence ID" value="NZ_JAAMOX010000001.1"/>
</dbReference>
<evidence type="ECO:0000256" key="1">
    <source>
        <dbReference type="ARBA" id="ARBA00022553"/>
    </source>
</evidence>
<dbReference type="AlphaFoldDB" id="A0A7X5QZI9"/>
<evidence type="ECO:0000313" key="9">
    <source>
        <dbReference type="Proteomes" id="UP000541033"/>
    </source>
</evidence>
<dbReference type="Proteomes" id="UP000541033">
    <property type="component" value="Unassembled WGS sequence"/>
</dbReference>
<reference evidence="8 9" key="1">
    <citation type="submission" date="2020-02" db="EMBL/GenBank/DDBJ databases">
        <title>Sequencing the genomes of 1000 actinobacteria strains.</title>
        <authorList>
            <person name="Klenk H.-P."/>
        </authorList>
    </citation>
    <scope>NUCLEOTIDE SEQUENCE [LARGE SCALE GENOMIC DNA]</scope>
    <source>
        <strain evidence="8 9">DSM 27960</strain>
    </source>
</reference>
<dbReference type="GO" id="GO:0003677">
    <property type="term" value="F:DNA binding"/>
    <property type="evidence" value="ECO:0007669"/>
    <property type="project" value="UniProtKB-KW"/>
</dbReference>
<protein>
    <submittedName>
        <fullName evidence="8">DNA-binding NarL/FixJ family response regulator</fullName>
    </submittedName>
</protein>
<dbReference type="SMART" id="SM00421">
    <property type="entry name" value="HTH_LUXR"/>
    <property type="match status" value="1"/>
</dbReference>
<feature type="modified residue" description="4-aspartylphosphate" evidence="5">
    <location>
        <position position="57"/>
    </location>
</feature>
<dbReference type="Pfam" id="PF00196">
    <property type="entry name" value="GerE"/>
    <property type="match status" value="1"/>
</dbReference>
<evidence type="ECO:0000259" key="7">
    <source>
        <dbReference type="PROSITE" id="PS50110"/>
    </source>
</evidence>
<accession>A0A7X5QZI9</accession>
<dbReference type="CDD" id="cd06170">
    <property type="entry name" value="LuxR_C_like"/>
    <property type="match status" value="1"/>
</dbReference>
<dbReference type="CDD" id="cd17535">
    <property type="entry name" value="REC_NarL-like"/>
    <property type="match status" value="1"/>
</dbReference>
<evidence type="ECO:0000256" key="2">
    <source>
        <dbReference type="ARBA" id="ARBA00023015"/>
    </source>
</evidence>
<evidence type="ECO:0000313" key="8">
    <source>
        <dbReference type="EMBL" id="NIH52904.1"/>
    </source>
</evidence>
<dbReference type="GO" id="GO:0000160">
    <property type="term" value="P:phosphorelay signal transduction system"/>
    <property type="evidence" value="ECO:0007669"/>
    <property type="project" value="InterPro"/>
</dbReference>
<sequence>MSETISVVLVDDQELFRSGVAVVVNAHDGLAVVGQAGNGQHAIEVVAECEPDVVLMDIRMPVMDGVQAVQALYHPDLVVARTKPLRTIMLTTFNLDEAAATAIRAGASGFLMKDASAESLCAAIRAVHAGNAVLSPTELGELFEHGQSITPPRVLPEQFGLLTERERAIFARAATGLSNSEIAAEEYLSESTVKTHISSVLAKLQLRDRVQLVVFAHEYRLLD</sequence>
<evidence type="ECO:0000259" key="6">
    <source>
        <dbReference type="PROSITE" id="PS50043"/>
    </source>
</evidence>
<dbReference type="PRINTS" id="PR00038">
    <property type="entry name" value="HTHLUXR"/>
</dbReference>
<comment type="caution">
    <text evidence="8">The sequence shown here is derived from an EMBL/GenBank/DDBJ whole genome shotgun (WGS) entry which is preliminary data.</text>
</comment>
<dbReference type="SUPFAM" id="SSF52172">
    <property type="entry name" value="CheY-like"/>
    <property type="match status" value="1"/>
</dbReference>
<dbReference type="Pfam" id="PF00072">
    <property type="entry name" value="Response_reg"/>
    <property type="match status" value="1"/>
</dbReference>
<dbReference type="PANTHER" id="PTHR43214">
    <property type="entry name" value="TWO-COMPONENT RESPONSE REGULATOR"/>
    <property type="match status" value="1"/>
</dbReference>
<keyword evidence="9" id="KW-1185">Reference proteome</keyword>
<name>A0A7X5QZI9_9MICO</name>
<dbReference type="PANTHER" id="PTHR43214:SF24">
    <property type="entry name" value="TRANSCRIPTIONAL REGULATORY PROTEIN NARL-RELATED"/>
    <property type="match status" value="1"/>
</dbReference>
<keyword evidence="4" id="KW-0804">Transcription</keyword>
<dbReference type="PROSITE" id="PS50043">
    <property type="entry name" value="HTH_LUXR_2"/>
    <property type="match status" value="1"/>
</dbReference>
<dbReference type="GO" id="GO:0006355">
    <property type="term" value="P:regulation of DNA-templated transcription"/>
    <property type="evidence" value="ECO:0007669"/>
    <property type="project" value="InterPro"/>
</dbReference>
<dbReference type="InterPro" id="IPR000792">
    <property type="entry name" value="Tscrpt_reg_LuxR_C"/>
</dbReference>
<proteinExistence type="predicted"/>
<keyword evidence="1 5" id="KW-0597">Phosphoprotein</keyword>
<dbReference type="InterPro" id="IPR016032">
    <property type="entry name" value="Sig_transdc_resp-reg_C-effctor"/>
</dbReference>
<feature type="domain" description="HTH luxR-type" evidence="6">
    <location>
        <begin position="155"/>
        <end position="220"/>
    </location>
</feature>
<dbReference type="InterPro" id="IPR001789">
    <property type="entry name" value="Sig_transdc_resp-reg_receiver"/>
</dbReference>
<dbReference type="InterPro" id="IPR011006">
    <property type="entry name" value="CheY-like_superfamily"/>
</dbReference>
<dbReference type="EMBL" id="JAAMOX010000001">
    <property type="protein sequence ID" value="NIH52904.1"/>
    <property type="molecule type" value="Genomic_DNA"/>
</dbReference>
<dbReference type="PROSITE" id="PS50110">
    <property type="entry name" value="RESPONSE_REGULATORY"/>
    <property type="match status" value="1"/>
</dbReference>
<keyword evidence="3 8" id="KW-0238">DNA-binding</keyword>
<dbReference type="InterPro" id="IPR039420">
    <property type="entry name" value="WalR-like"/>
</dbReference>
<organism evidence="8 9">
    <name type="scientific">Lysinibacter cavernae</name>
    <dbReference type="NCBI Taxonomy" id="1640652"/>
    <lineage>
        <taxon>Bacteria</taxon>
        <taxon>Bacillati</taxon>
        <taxon>Actinomycetota</taxon>
        <taxon>Actinomycetes</taxon>
        <taxon>Micrococcales</taxon>
        <taxon>Microbacteriaceae</taxon>
        <taxon>Lysinibacter</taxon>
    </lineage>
</organism>
<dbReference type="SUPFAM" id="SSF46894">
    <property type="entry name" value="C-terminal effector domain of the bipartite response regulators"/>
    <property type="match status" value="1"/>
</dbReference>
<dbReference type="SMART" id="SM00448">
    <property type="entry name" value="REC"/>
    <property type="match status" value="1"/>
</dbReference>
<feature type="domain" description="Response regulatory" evidence="7">
    <location>
        <begin position="6"/>
        <end position="128"/>
    </location>
</feature>